<dbReference type="EMBL" id="QZAB01000576">
    <property type="protein sequence ID" value="RQD80179.1"/>
    <property type="molecule type" value="Genomic_DNA"/>
</dbReference>
<proteinExistence type="predicted"/>
<evidence type="ECO:0000313" key="8">
    <source>
        <dbReference type="Proteomes" id="UP000284763"/>
    </source>
</evidence>
<evidence type="ECO:0000256" key="1">
    <source>
        <dbReference type="ARBA" id="ARBA00005104"/>
    </source>
</evidence>
<evidence type="ECO:0000313" key="7">
    <source>
        <dbReference type="EMBL" id="RQD80179.1"/>
    </source>
</evidence>
<evidence type="ECO:0000256" key="2">
    <source>
        <dbReference type="ARBA" id="ARBA00022619"/>
    </source>
</evidence>
<dbReference type="GO" id="GO:0008686">
    <property type="term" value="F:3,4-dihydroxy-2-butanone-4-phosphate synthase activity"/>
    <property type="evidence" value="ECO:0007669"/>
    <property type="project" value="InterPro"/>
</dbReference>
<protein>
    <submittedName>
        <fullName evidence="7">3,4-dihydroxy-2-butanone-4-phosphate synthase</fullName>
    </submittedName>
</protein>
<evidence type="ECO:0000256" key="4">
    <source>
        <dbReference type="ARBA" id="ARBA00022842"/>
    </source>
</evidence>
<evidence type="ECO:0000256" key="3">
    <source>
        <dbReference type="ARBA" id="ARBA00022723"/>
    </source>
</evidence>
<name>A0A3R7VPL7_9EURY</name>
<keyword evidence="2" id="KW-0686">Riboflavin biosynthesis</keyword>
<organism evidence="7 8">
    <name type="scientific">Methanosalsum natronophilum</name>
    <dbReference type="NCBI Taxonomy" id="768733"/>
    <lineage>
        <taxon>Archaea</taxon>
        <taxon>Methanobacteriati</taxon>
        <taxon>Methanobacteriota</taxon>
        <taxon>Stenosarchaea group</taxon>
        <taxon>Methanomicrobia</taxon>
        <taxon>Methanosarcinales</taxon>
        <taxon>Methanosarcinaceae</taxon>
        <taxon>Methanosalsum</taxon>
    </lineage>
</organism>
<dbReference type="PANTHER" id="PTHR21327:SF46">
    <property type="entry name" value="3,4-DIHYDROXY-2-BUTANONE 4-PHOSPHATE SYNTHASE"/>
    <property type="match status" value="1"/>
</dbReference>
<evidence type="ECO:0000256" key="5">
    <source>
        <dbReference type="ARBA" id="ARBA00023211"/>
    </source>
</evidence>
<reference evidence="7 8" key="1">
    <citation type="submission" date="2018-08" db="EMBL/GenBank/DDBJ databases">
        <title>The metabolism and importance of syntrophic acetate oxidation coupled to methane or sulfide production in haloalkaline environments.</title>
        <authorList>
            <person name="Timmers P.H.A."/>
            <person name="Vavourakis C.D."/>
            <person name="Sorokin D.Y."/>
            <person name="Sinninghe Damste J.S."/>
            <person name="Muyzer G."/>
            <person name="Stams A.J.M."/>
            <person name="Plugge C.M."/>
        </authorList>
    </citation>
    <scope>NUCLEOTIDE SEQUENCE [LARGE SCALE GENOMIC DNA]</scope>
    <source>
        <strain evidence="7">MSAO_Arc3</strain>
    </source>
</reference>
<dbReference type="InterPro" id="IPR017945">
    <property type="entry name" value="DHBP_synth_RibB-like_a/b_dom"/>
</dbReference>
<keyword evidence="3" id="KW-0479">Metal-binding</keyword>
<sequence length="91" mass="9865">MSVDEYIFAENVRKAIESFKAGNTILLFDMEGREEETDFAIPAEAVKPSDVRLMRKEGGGLICVSLDALAAEKLGLPLMSDLLVSASEVDS</sequence>
<dbReference type="Gene3D" id="3.90.870.10">
    <property type="entry name" value="DHBP synthase"/>
    <property type="match status" value="1"/>
</dbReference>
<accession>A0A3R7VPL7</accession>
<dbReference type="GO" id="GO:0005829">
    <property type="term" value="C:cytosol"/>
    <property type="evidence" value="ECO:0007669"/>
    <property type="project" value="TreeGrafter"/>
</dbReference>
<gene>
    <name evidence="7" type="ORF">D5R95_08995</name>
</gene>
<evidence type="ECO:0000256" key="6">
    <source>
        <dbReference type="ARBA" id="ARBA00023239"/>
    </source>
</evidence>
<keyword evidence="4" id="KW-0460">Magnesium</keyword>
<dbReference type="PANTHER" id="PTHR21327">
    <property type="entry name" value="GTP CYCLOHYDROLASE II-RELATED"/>
    <property type="match status" value="1"/>
</dbReference>
<dbReference type="SUPFAM" id="SSF55821">
    <property type="entry name" value="YrdC/RibB"/>
    <property type="match status" value="1"/>
</dbReference>
<dbReference type="UniPathway" id="UPA00275"/>
<keyword evidence="6" id="KW-0456">Lyase</keyword>
<comment type="pathway">
    <text evidence="1">Cofactor biosynthesis; riboflavin biosynthesis.</text>
</comment>
<dbReference type="GO" id="GO:0046872">
    <property type="term" value="F:metal ion binding"/>
    <property type="evidence" value="ECO:0007669"/>
    <property type="project" value="UniProtKB-KW"/>
</dbReference>
<feature type="non-terminal residue" evidence="7">
    <location>
        <position position="91"/>
    </location>
</feature>
<dbReference type="InterPro" id="IPR000422">
    <property type="entry name" value="DHBP_synthase_RibB"/>
</dbReference>
<dbReference type="Proteomes" id="UP000284763">
    <property type="component" value="Unassembled WGS sequence"/>
</dbReference>
<keyword evidence="5" id="KW-0464">Manganese</keyword>
<dbReference type="Pfam" id="PF00926">
    <property type="entry name" value="DHBP_synthase"/>
    <property type="match status" value="1"/>
</dbReference>
<dbReference type="AlphaFoldDB" id="A0A3R7VPL7"/>
<dbReference type="GO" id="GO:0009231">
    <property type="term" value="P:riboflavin biosynthetic process"/>
    <property type="evidence" value="ECO:0007669"/>
    <property type="project" value="UniProtKB-UniPathway"/>
</dbReference>
<comment type="caution">
    <text evidence="7">The sequence shown here is derived from an EMBL/GenBank/DDBJ whole genome shotgun (WGS) entry which is preliminary data.</text>
</comment>